<keyword evidence="1" id="KW-0812">Transmembrane</keyword>
<feature type="transmembrane region" description="Helical" evidence="1">
    <location>
        <begin position="278"/>
        <end position="295"/>
    </location>
</feature>
<dbReference type="Pfam" id="PF14897">
    <property type="entry name" value="EpsG"/>
    <property type="match status" value="1"/>
</dbReference>
<feature type="transmembrane region" description="Helical" evidence="1">
    <location>
        <begin position="326"/>
        <end position="346"/>
    </location>
</feature>
<proteinExistence type="predicted"/>
<comment type="caution">
    <text evidence="2">The sequence shown here is derived from an EMBL/GenBank/DDBJ whole genome shotgun (WGS) entry which is preliminary data.</text>
</comment>
<sequence length="372" mass="42085">MLPYLAILAFIPLAAVTLRPQESKGTRLLFCWCIFGPLAFLAMVRSYTVGIDTSQFVTAYREIGEDRNFSFSSYRYEHGFTLLCKILNMISPESQLLLLVTGFFIIFSVGYTVYKMSSDVALSAFLFVAMTNYTLYLNAMRQAIAIGFILLGYCQVIQRKWFSAIFLFVCATEFHQSAWLVLLCFVITLLPFSWKTFTSYIVVTVICFVGSAQLSASLSAILGKEHLYDPTFMGANYFGALIRLLFTLSIVLLCFLYLPPRRPACGGRSNLTRTASLYQHILMLWLLFVALGVRVEILARLSYYFGAMVILIIPFALRSVPQPERSYVRVGFCAVCLAYFLIIGIARPEWHGAIPYHTDFSSVANIFRSIFC</sequence>
<dbReference type="InterPro" id="IPR049458">
    <property type="entry name" value="EpsG-like"/>
</dbReference>
<dbReference type="AlphaFoldDB" id="A0A4Q4ZZ22"/>
<feature type="transmembrane region" description="Helical" evidence="1">
    <location>
        <begin position="96"/>
        <end position="114"/>
    </location>
</feature>
<feature type="transmembrane region" description="Helical" evidence="1">
    <location>
        <begin position="235"/>
        <end position="258"/>
    </location>
</feature>
<evidence type="ECO:0000313" key="2">
    <source>
        <dbReference type="EMBL" id="RYQ08929.1"/>
    </source>
</evidence>
<evidence type="ECO:0000256" key="1">
    <source>
        <dbReference type="SAM" id="Phobius"/>
    </source>
</evidence>
<reference evidence="2 3" key="1">
    <citation type="submission" date="2018-12" db="EMBL/GenBank/DDBJ databases">
        <title>Unveiling genomic diversity among members of the Bifidobacterium pseudolongum species, a widely distributed gut commensal of the animal kingdom.</title>
        <authorList>
            <person name="Lugli G.A."/>
            <person name="Duranti S."/>
            <person name="Albert K."/>
            <person name="Mancabelli L."/>
            <person name="Napoli S."/>
            <person name="Viappiani A."/>
            <person name="Anzalone R."/>
            <person name="Longhi G."/>
            <person name="Milani C."/>
            <person name="Turroni F."/>
            <person name="Alessandri G."/>
            <person name="Sela D.A."/>
            <person name="Van Sinderen D."/>
            <person name="Ventura M."/>
        </authorList>
    </citation>
    <scope>NUCLEOTIDE SEQUENCE [LARGE SCALE GENOMIC DNA]</scope>
    <source>
        <strain evidence="2 3">2093B</strain>
    </source>
</reference>
<dbReference type="EMBL" id="RYUH01000014">
    <property type="protein sequence ID" value="RYQ08929.1"/>
    <property type="molecule type" value="Genomic_DNA"/>
</dbReference>
<accession>A0A4Q4ZZ22</accession>
<feature type="transmembrane region" description="Helical" evidence="1">
    <location>
        <begin position="200"/>
        <end position="223"/>
    </location>
</feature>
<keyword evidence="1" id="KW-1133">Transmembrane helix</keyword>
<dbReference type="RefSeq" id="WP_129897969.1">
    <property type="nucleotide sequence ID" value="NZ_RYUH01000014.1"/>
</dbReference>
<name>A0A4Q4ZZ22_9BIFI</name>
<feature type="transmembrane region" description="Helical" evidence="1">
    <location>
        <begin position="161"/>
        <end position="194"/>
    </location>
</feature>
<organism evidence="2 3">
    <name type="scientific">Bifidobacterium pseudolongum subsp. globosum</name>
    <dbReference type="NCBI Taxonomy" id="1690"/>
    <lineage>
        <taxon>Bacteria</taxon>
        <taxon>Bacillati</taxon>
        <taxon>Actinomycetota</taxon>
        <taxon>Actinomycetes</taxon>
        <taxon>Bifidobacteriales</taxon>
        <taxon>Bifidobacteriaceae</taxon>
        <taxon>Bifidobacterium</taxon>
    </lineage>
</organism>
<feature type="transmembrane region" description="Helical" evidence="1">
    <location>
        <begin position="302"/>
        <end position="320"/>
    </location>
</feature>
<feature type="transmembrane region" description="Helical" evidence="1">
    <location>
        <begin position="25"/>
        <end position="44"/>
    </location>
</feature>
<keyword evidence="1" id="KW-0472">Membrane</keyword>
<protein>
    <submittedName>
        <fullName evidence="2">Wzy</fullName>
    </submittedName>
</protein>
<gene>
    <name evidence="2" type="ORF">PG2093B_1483</name>
</gene>
<evidence type="ECO:0000313" key="3">
    <source>
        <dbReference type="Proteomes" id="UP000292568"/>
    </source>
</evidence>
<dbReference type="Proteomes" id="UP000292568">
    <property type="component" value="Unassembled WGS sequence"/>
</dbReference>